<name>A0AAV1HUS8_9CHLO</name>
<protein>
    <recommendedName>
        <fullName evidence="3">Trichome birefringence-like C-terminal domain-containing protein</fullName>
    </recommendedName>
</protein>
<comment type="caution">
    <text evidence="4">The sequence shown here is derived from an EMBL/GenBank/DDBJ whole genome shotgun (WGS) entry which is preliminary data.</text>
</comment>
<sequence length="369" mass="40689">MSTAQFFILLVYRLLCSCTILAISTALLSSGQNSYGHQSSSTMSQSRQLCSKLLSAHELHGDWVQGASDTQVGCPTWAQEIDCLDEGLAVPAAVKEKAHAEYSQVFQPHSCDLAPWDAAAFGQCVKGKRLIFIGDSTTRQQFQSLACLLGPVTAAAHGSAHWNSSSITDSKDYKMPGAFGRSVSKSFWGDMRLRGGASLHARIFGSYSGELLDDLMAELAPGEELVDSGLLERFGRDMTDLLRRLRTHPARILWRAYSPSHFGGELGAYVQEKPAQGRELEDQMECTPTEVGETWYDGFIKEYLRSCGPRCANISILPIFELSLGRHGSHLGPLQGRTAQSRHSSWDCRHFCSNVLHTWNTVLYNALCF</sequence>
<proteinExistence type="inferred from homology"/>
<feature type="domain" description="Trichome birefringence-like C-terminal" evidence="3">
    <location>
        <begin position="115"/>
        <end position="156"/>
    </location>
</feature>
<dbReference type="GO" id="GO:0016413">
    <property type="term" value="F:O-acetyltransferase activity"/>
    <property type="evidence" value="ECO:0007669"/>
    <property type="project" value="InterPro"/>
</dbReference>
<dbReference type="Pfam" id="PF13839">
    <property type="entry name" value="PC-Esterase"/>
    <property type="match status" value="2"/>
</dbReference>
<dbReference type="EMBL" id="CAUYUE010000001">
    <property type="protein sequence ID" value="CAK0735593.1"/>
    <property type="molecule type" value="Genomic_DNA"/>
</dbReference>
<dbReference type="Proteomes" id="UP001314263">
    <property type="component" value="Unassembled WGS sequence"/>
</dbReference>
<dbReference type="GO" id="GO:0005794">
    <property type="term" value="C:Golgi apparatus"/>
    <property type="evidence" value="ECO:0007669"/>
    <property type="project" value="TreeGrafter"/>
</dbReference>
<evidence type="ECO:0000313" key="4">
    <source>
        <dbReference type="EMBL" id="CAK0735593.1"/>
    </source>
</evidence>
<dbReference type="PANTHER" id="PTHR32285">
    <property type="entry name" value="PROTEIN TRICHOME BIREFRINGENCE-LIKE 9-RELATED"/>
    <property type="match status" value="1"/>
</dbReference>
<keyword evidence="2" id="KW-0472">Membrane</keyword>
<dbReference type="AlphaFoldDB" id="A0AAV1HUS8"/>
<gene>
    <name evidence="4" type="ORF">CVIRNUC_000606</name>
</gene>
<evidence type="ECO:0000256" key="1">
    <source>
        <dbReference type="ARBA" id="ARBA00007727"/>
    </source>
</evidence>
<evidence type="ECO:0000313" key="5">
    <source>
        <dbReference type="Proteomes" id="UP001314263"/>
    </source>
</evidence>
<dbReference type="InterPro" id="IPR026057">
    <property type="entry name" value="TBL_C"/>
</dbReference>
<evidence type="ECO:0000256" key="2">
    <source>
        <dbReference type="SAM" id="Phobius"/>
    </source>
</evidence>
<keyword evidence="2" id="KW-0812">Transmembrane</keyword>
<keyword evidence="2" id="KW-1133">Transmembrane helix</keyword>
<accession>A0AAV1HUS8</accession>
<feature type="transmembrane region" description="Helical" evidence="2">
    <location>
        <begin position="6"/>
        <end position="28"/>
    </location>
</feature>
<organism evidence="4 5">
    <name type="scientific">Coccomyxa viridis</name>
    <dbReference type="NCBI Taxonomy" id="1274662"/>
    <lineage>
        <taxon>Eukaryota</taxon>
        <taxon>Viridiplantae</taxon>
        <taxon>Chlorophyta</taxon>
        <taxon>core chlorophytes</taxon>
        <taxon>Trebouxiophyceae</taxon>
        <taxon>Trebouxiophyceae incertae sedis</taxon>
        <taxon>Coccomyxaceae</taxon>
        <taxon>Coccomyxa</taxon>
    </lineage>
</organism>
<evidence type="ECO:0000259" key="3">
    <source>
        <dbReference type="Pfam" id="PF13839"/>
    </source>
</evidence>
<dbReference type="InterPro" id="IPR029962">
    <property type="entry name" value="TBL"/>
</dbReference>
<comment type="similarity">
    <text evidence="1">Belongs to the PC-esterase family. TBL subfamily.</text>
</comment>
<reference evidence="4 5" key="1">
    <citation type="submission" date="2023-10" db="EMBL/GenBank/DDBJ databases">
        <authorList>
            <person name="Maclean D."/>
            <person name="Macfadyen A."/>
        </authorList>
    </citation>
    <scope>NUCLEOTIDE SEQUENCE [LARGE SCALE GENOMIC DNA]</scope>
</reference>
<feature type="domain" description="Trichome birefringence-like C-terminal" evidence="3">
    <location>
        <begin position="241"/>
        <end position="365"/>
    </location>
</feature>
<dbReference type="PANTHER" id="PTHR32285:SF48">
    <property type="entry name" value="PROTEIN TRICHOME BIREFRINGENCE-LIKE 19"/>
    <property type="match status" value="1"/>
</dbReference>
<keyword evidence="5" id="KW-1185">Reference proteome</keyword>